<dbReference type="RefSeq" id="WP_219043975.1">
    <property type="nucleotide sequence ID" value="NZ_JAHWDQ010000003.1"/>
</dbReference>
<protein>
    <submittedName>
        <fullName evidence="2">Uncharacterized protein</fullName>
    </submittedName>
</protein>
<evidence type="ECO:0000313" key="3">
    <source>
        <dbReference type="Proteomes" id="UP001166291"/>
    </source>
</evidence>
<dbReference type="EMBL" id="JAHWDQ010000003">
    <property type="protein sequence ID" value="MBW2941749.1"/>
    <property type="molecule type" value="Genomic_DNA"/>
</dbReference>
<feature type="chain" id="PRO_5046818544" evidence="1">
    <location>
        <begin position="20"/>
        <end position="299"/>
    </location>
</feature>
<proteinExistence type="predicted"/>
<evidence type="ECO:0000256" key="1">
    <source>
        <dbReference type="SAM" id="SignalP"/>
    </source>
</evidence>
<evidence type="ECO:0000313" key="2">
    <source>
        <dbReference type="EMBL" id="MBW2941749.1"/>
    </source>
</evidence>
<keyword evidence="1" id="KW-0732">Signal</keyword>
<keyword evidence="3" id="KW-1185">Reference proteome</keyword>
<feature type="signal peptide" evidence="1">
    <location>
        <begin position="1"/>
        <end position="19"/>
    </location>
</feature>
<sequence>MKQLSIIALALAFIPIANAGFSLSGQPEIKEEAYTSQLAALRQKALNTIKVSGEMPVYQGELSIAPLVVKIDFQKTIKVAQGVSVLGEYTPWLNLEQSIWGFEEAIDSADEKITARIEELMEGDIWAVDESTKSESSKLIYFPVDMPALNRKMPNYNRTFVALDSFGFSVEDLLKATNIELIDEDELDGVVFFPYINLALHKQTATTSVMNGELMINYVAAINGYFAICKKKFCFNAELPNNTYFDLVIPLVHRKEATSDETHIAAREFGEQLMADLITEFTLAAFEKFTEIVIDEDEE</sequence>
<name>A0ABS6VTV1_9GAMM</name>
<dbReference type="Proteomes" id="UP001166291">
    <property type="component" value="Unassembled WGS sequence"/>
</dbReference>
<accession>A0ABS6VTV1</accession>
<organism evidence="2 3">
    <name type="scientific">Zhongshania aquimaris</name>
    <dbReference type="NCBI Taxonomy" id="2857107"/>
    <lineage>
        <taxon>Bacteria</taxon>
        <taxon>Pseudomonadati</taxon>
        <taxon>Pseudomonadota</taxon>
        <taxon>Gammaproteobacteria</taxon>
        <taxon>Cellvibrionales</taxon>
        <taxon>Spongiibacteraceae</taxon>
        <taxon>Zhongshania</taxon>
    </lineage>
</organism>
<comment type="caution">
    <text evidence="2">The sequence shown here is derived from an EMBL/GenBank/DDBJ whole genome shotgun (WGS) entry which is preliminary data.</text>
</comment>
<gene>
    <name evidence="2" type="ORF">KXJ70_13215</name>
</gene>
<reference evidence="2" key="1">
    <citation type="submission" date="2021-07" db="EMBL/GenBank/DDBJ databases">
        <title>Zhongshania sp. CAU 1632 isolated from seawater.</title>
        <authorList>
            <person name="Kim W."/>
        </authorList>
    </citation>
    <scope>NUCLEOTIDE SEQUENCE</scope>
    <source>
        <strain evidence="2">CAU 1632</strain>
    </source>
</reference>